<accession>A0ABR2IH35</accession>
<comment type="caution">
    <text evidence="3">The sequence shown here is derived from an EMBL/GenBank/DDBJ whole genome shotgun (WGS) entry which is preliminary data.</text>
</comment>
<evidence type="ECO:0000313" key="4">
    <source>
        <dbReference type="Proteomes" id="UP001390339"/>
    </source>
</evidence>
<gene>
    <name evidence="3" type="ORF">PGQ11_009094</name>
</gene>
<organism evidence="3 4">
    <name type="scientific">Apiospora arundinis</name>
    <dbReference type="NCBI Taxonomy" id="335852"/>
    <lineage>
        <taxon>Eukaryota</taxon>
        <taxon>Fungi</taxon>
        <taxon>Dikarya</taxon>
        <taxon>Ascomycota</taxon>
        <taxon>Pezizomycotina</taxon>
        <taxon>Sordariomycetes</taxon>
        <taxon>Xylariomycetidae</taxon>
        <taxon>Amphisphaeriales</taxon>
        <taxon>Apiosporaceae</taxon>
        <taxon>Apiospora</taxon>
    </lineage>
</organism>
<keyword evidence="2" id="KW-0732">Signal</keyword>
<evidence type="ECO:0000313" key="3">
    <source>
        <dbReference type="EMBL" id="KAK8862859.1"/>
    </source>
</evidence>
<keyword evidence="4" id="KW-1185">Reference proteome</keyword>
<name>A0ABR2IH35_9PEZI</name>
<reference evidence="3 4" key="1">
    <citation type="journal article" date="2024" name="IMA Fungus">
        <title>Apiospora arundinis, a panoply of carbohydrate-active enzymes and secondary metabolites.</title>
        <authorList>
            <person name="Sorensen T."/>
            <person name="Petersen C."/>
            <person name="Muurmann A.T."/>
            <person name="Christiansen J.V."/>
            <person name="Brundto M.L."/>
            <person name="Overgaard C.K."/>
            <person name="Boysen A.T."/>
            <person name="Wollenberg R.D."/>
            <person name="Larsen T.O."/>
            <person name="Sorensen J.L."/>
            <person name="Nielsen K.L."/>
            <person name="Sondergaard T.E."/>
        </authorList>
    </citation>
    <scope>NUCLEOTIDE SEQUENCE [LARGE SCALE GENOMIC DNA]</scope>
    <source>
        <strain evidence="3 4">AAU 773</strain>
    </source>
</reference>
<feature type="signal peptide" evidence="2">
    <location>
        <begin position="1"/>
        <end position="20"/>
    </location>
</feature>
<evidence type="ECO:0000256" key="1">
    <source>
        <dbReference type="SAM" id="MobiDB-lite"/>
    </source>
</evidence>
<feature type="region of interest" description="Disordered" evidence="1">
    <location>
        <begin position="41"/>
        <end position="63"/>
    </location>
</feature>
<dbReference type="Proteomes" id="UP001390339">
    <property type="component" value="Unassembled WGS sequence"/>
</dbReference>
<dbReference type="EMBL" id="JAPCWZ010000005">
    <property type="protein sequence ID" value="KAK8862859.1"/>
    <property type="molecule type" value="Genomic_DNA"/>
</dbReference>
<proteinExistence type="predicted"/>
<feature type="chain" id="PRO_5047169592" description="Secreted protein" evidence="2">
    <location>
        <begin position="21"/>
        <end position="63"/>
    </location>
</feature>
<protein>
    <recommendedName>
        <fullName evidence="5">Secreted protein</fullName>
    </recommendedName>
</protein>
<evidence type="ECO:0000256" key="2">
    <source>
        <dbReference type="SAM" id="SignalP"/>
    </source>
</evidence>
<sequence>MQVFAPTFFLLSLLVAWCQAMPTNEPTSLRIPRGQPEGTYVAHNWGKPNERHERLPDVPQGVR</sequence>
<evidence type="ECO:0008006" key="5">
    <source>
        <dbReference type="Google" id="ProtNLM"/>
    </source>
</evidence>